<feature type="domain" description="Insertion element IS402-like" evidence="1">
    <location>
        <begin position="10"/>
        <end position="87"/>
    </location>
</feature>
<evidence type="ECO:0000313" key="2">
    <source>
        <dbReference type="EMBL" id="GAA2436819.1"/>
    </source>
</evidence>
<accession>A0ABP5WUT5</accession>
<organism evidence="2 3">
    <name type="scientific">Streptomyces glaucus</name>
    <dbReference type="NCBI Taxonomy" id="284029"/>
    <lineage>
        <taxon>Bacteria</taxon>
        <taxon>Bacillati</taxon>
        <taxon>Actinomycetota</taxon>
        <taxon>Actinomycetes</taxon>
        <taxon>Kitasatosporales</taxon>
        <taxon>Streptomycetaceae</taxon>
        <taxon>Streptomyces</taxon>
    </lineage>
</organism>
<dbReference type="Proteomes" id="UP001500460">
    <property type="component" value="Unassembled WGS sequence"/>
</dbReference>
<dbReference type="InterPro" id="IPR025161">
    <property type="entry name" value="IS402-like_dom"/>
</dbReference>
<evidence type="ECO:0000313" key="3">
    <source>
        <dbReference type="Proteomes" id="UP001500460"/>
    </source>
</evidence>
<protein>
    <recommendedName>
        <fullName evidence="1">Insertion element IS402-like domain-containing protein</fullName>
    </recommendedName>
</protein>
<name>A0ABP5WUT5_9ACTN</name>
<dbReference type="PANTHER" id="PTHR46637:SF1">
    <property type="entry name" value="BLL5188 PROTEIN"/>
    <property type="match status" value="1"/>
</dbReference>
<gene>
    <name evidence="2" type="ORF">GCM10010421_28230</name>
</gene>
<reference evidence="3" key="1">
    <citation type="journal article" date="2019" name="Int. J. Syst. Evol. Microbiol.">
        <title>The Global Catalogue of Microorganisms (GCM) 10K type strain sequencing project: providing services to taxonomists for standard genome sequencing and annotation.</title>
        <authorList>
            <consortium name="The Broad Institute Genomics Platform"/>
            <consortium name="The Broad Institute Genome Sequencing Center for Infectious Disease"/>
            <person name="Wu L."/>
            <person name="Ma J."/>
        </authorList>
    </citation>
    <scope>NUCLEOTIDE SEQUENCE [LARGE SCALE GENOMIC DNA]</scope>
    <source>
        <strain evidence="3">JCM 6922</strain>
    </source>
</reference>
<dbReference type="InterPro" id="IPR052909">
    <property type="entry name" value="Transposase_6_like"/>
</dbReference>
<comment type="caution">
    <text evidence="2">The sequence shown here is derived from an EMBL/GenBank/DDBJ whole genome shotgun (WGS) entry which is preliminary data.</text>
</comment>
<dbReference type="EMBL" id="BAAATK010000015">
    <property type="protein sequence ID" value="GAA2436819.1"/>
    <property type="molecule type" value="Genomic_DNA"/>
</dbReference>
<keyword evidence="3" id="KW-1185">Reference proteome</keyword>
<sequence length="119" mass="13518">MTDLIERLVPDKLWTLLRRVVPPPEVIRPQDGGRRRVGDRACLAAIIFVATSGCTWRQLPPVFGPARPRVHRCFGRWSRDRVWARLHRVILDELGARGELDWSRCALDSVSVRAAKGSP</sequence>
<dbReference type="PANTHER" id="PTHR46637">
    <property type="entry name" value="TIS1421-TRANSPOSASE PROTEIN A"/>
    <property type="match status" value="1"/>
</dbReference>
<evidence type="ECO:0000259" key="1">
    <source>
        <dbReference type="Pfam" id="PF13340"/>
    </source>
</evidence>
<proteinExistence type="predicted"/>
<dbReference type="Pfam" id="PF13340">
    <property type="entry name" value="DUF4096"/>
    <property type="match status" value="1"/>
</dbReference>